<evidence type="ECO:0000256" key="3">
    <source>
        <dbReference type="ARBA" id="ARBA00022741"/>
    </source>
</evidence>
<dbReference type="PROSITE" id="PS50893">
    <property type="entry name" value="ABC_TRANSPORTER_2"/>
    <property type="match status" value="1"/>
</dbReference>
<dbReference type="GO" id="GO:0005524">
    <property type="term" value="F:ATP binding"/>
    <property type="evidence" value="ECO:0007669"/>
    <property type="project" value="UniProtKB-KW"/>
</dbReference>
<keyword evidence="4 6" id="KW-0067">ATP-binding</keyword>
<dbReference type="PROSITE" id="PS00211">
    <property type="entry name" value="ABC_TRANSPORTER_1"/>
    <property type="match status" value="1"/>
</dbReference>
<proteinExistence type="inferred from homology"/>
<keyword evidence="3" id="KW-0547">Nucleotide-binding</keyword>
<dbReference type="PANTHER" id="PTHR42711:SF5">
    <property type="entry name" value="ABC TRANSPORTER ATP-BINDING PROTEIN NATA"/>
    <property type="match status" value="1"/>
</dbReference>
<dbReference type="Proteomes" id="UP000442469">
    <property type="component" value="Unassembled WGS sequence"/>
</dbReference>
<dbReference type="InterPro" id="IPR027417">
    <property type="entry name" value="P-loop_NTPase"/>
</dbReference>
<feature type="domain" description="ABC transporter" evidence="5">
    <location>
        <begin position="29"/>
        <end position="250"/>
    </location>
</feature>
<dbReference type="InterPro" id="IPR003439">
    <property type="entry name" value="ABC_transporter-like_ATP-bd"/>
</dbReference>
<evidence type="ECO:0000256" key="4">
    <source>
        <dbReference type="ARBA" id="ARBA00022840"/>
    </source>
</evidence>
<dbReference type="InterPro" id="IPR017871">
    <property type="entry name" value="ABC_transporter-like_CS"/>
</dbReference>
<dbReference type="Gene3D" id="3.40.50.300">
    <property type="entry name" value="P-loop containing nucleotide triphosphate hydrolases"/>
    <property type="match status" value="1"/>
</dbReference>
<evidence type="ECO:0000313" key="7">
    <source>
        <dbReference type="Proteomes" id="UP000442469"/>
    </source>
</evidence>
<dbReference type="GO" id="GO:0016887">
    <property type="term" value="F:ATP hydrolysis activity"/>
    <property type="evidence" value="ECO:0007669"/>
    <property type="project" value="InterPro"/>
</dbReference>
<name>A0A6N8F3V6_PAEMA</name>
<sequence>MGKYQITGTRSEMQMVHPQSASAIERYAILVSGAGKTLNGQKIINNVSLAVPRNSIYAIIGPNGAGKTTLLRLMNGLLTLDEGTIRYANDEHQIAVLLENDYLFEAKTGRENISDFGIYFSLDPAQISASLQRYSAILQLDSALGNKVAAYSKGMRRKLSLLITLLRNTPILMLDELTSGVDPESRRVMRSVLSQLKEEGRTVILTSHDLAEVQKISDWIVIMKAGSIVETMNNQVFEGDLEQRFFDVLEGIK</sequence>
<dbReference type="EMBL" id="WNZZ01000024">
    <property type="protein sequence ID" value="MUG25351.1"/>
    <property type="molecule type" value="Genomic_DNA"/>
</dbReference>
<evidence type="ECO:0000313" key="6">
    <source>
        <dbReference type="EMBL" id="MUG25351.1"/>
    </source>
</evidence>
<organism evidence="6 7">
    <name type="scientific">Paenibacillus macerans</name>
    <name type="common">Bacillus macerans</name>
    <dbReference type="NCBI Taxonomy" id="44252"/>
    <lineage>
        <taxon>Bacteria</taxon>
        <taxon>Bacillati</taxon>
        <taxon>Bacillota</taxon>
        <taxon>Bacilli</taxon>
        <taxon>Bacillales</taxon>
        <taxon>Paenibacillaceae</taxon>
        <taxon>Paenibacillus</taxon>
    </lineage>
</organism>
<dbReference type="PANTHER" id="PTHR42711">
    <property type="entry name" value="ABC TRANSPORTER ATP-BINDING PROTEIN"/>
    <property type="match status" value="1"/>
</dbReference>
<dbReference type="CDD" id="cd03230">
    <property type="entry name" value="ABC_DR_subfamily_A"/>
    <property type="match status" value="1"/>
</dbReference>
<dbReference type="SUPFAM" id="SSF52540">
    <property type="entry name" value="P-loop containing nucleoside triphosphate hydrolases"/>
    <property type="match status" value="1"/>
</dbReference>
<dbReference type="Pfam" id="PF00005">
    <property type="entry name" value="ABC_tran"/>
    <property type="match status" value="1"/>
</dbReference>
<dbReference type="InterPro" id="IPR050763">
    <property type="entry name" value="ABC_transporter_ATP-binding"/>
</dbReference>
<reference evidence="6 7" key="1">
    <citation type="submission" date="2019-11" db="EMBL/GenBank/DDBJ databases">
        <title>Draft genome sequences of five Paenibacillus species of dairy origin.</title>
        <authorList>
            <person name="Olajide A.M."/>
            <person name="Chen S."/>
            <person name="Lapointe G."/>
        </authorList>
    </citation>
    <scope>NUCLEOTIDE SEQUENCE [LARGE SCALE GENOMIC DNA]</scope>
    <source>
        <strain evidence="6 7">3CT49</strain>
    </source>
</reference>
<comment type="similarity">
    <text evidence="1">Belongs to the ABC transporter superfamily.</text>
</comment>
<gene>
    <name evidence="6" type="ORF">GNQ08_23570</name>
</gene>
<comment type="caution">
    <text evidence="6">The sequence shown here is derived from an EMBL/GenBank/DDBJ whole genome shotgun (WGS) entry which is preliminary data.</text>
</comment>
<protein>
    <submittedName>
        <fullName evidence="6">ATP-binding cassette domain-containing protein</fullName>
    </submittedName>
</protein>
<accession>A0A6N8F3V6</accession>
<dbReference type="InterPro" id="IPR003593">
    <property type="entry name" value="AAA+_ATPase"/>
</dbReference>
<dbReference type="SMART" id="SM00382">
    <property type="entry name" value="AAA"/>
    <property type="match status" value="1"/>
</dbReference>
<keyword evidence="2" id="KW-0813">Transport</keyword>
<dbReference type="AlphaFoldDB" id="A0A6N8F3V6"/>
<evidence type="ECO:0000259" key="5">
    <source>
        <dbReference type="PROSITE" id="PS50893"/>
    </source>
</evidence>
<evidence type="ECO:0000256" key="1">
    <source>
        <dbReference type="ARBA" id="ARBA00005417"/>
    </source>
</evidence>
<evidence type="ECO:0000256" key="2">
    <source>
        <dbReference type="ARBA" id="ARBA00022448"/>
    </source>
</evidence>